<evidence type="ECO:0000313" key="2">
    <source>
        <dbReference type="EMBL" id="CAG6494660.1"/>
    </source>
</evidence>
<feature type="region of interest" description="Disordered" evidence="1">
    <location>
        <begin position="1"/>
        <end position="26"/>
    </location>
</feature>
<reference evidence="2" key="1">
    <citation type="submission" date="2021-05" db="EMBL/GenBank/DDBJ databases">
        <authorList>
            <person name="Alioto T."/>
            <person name="Alioto T."/>
            <person name="Gomez Garrido J."/>
        </authorList>
    </citation>
    <scope>NUCLEOTIDE SEQUENCE</scope>
</reference>
<evidence type="ECO:0000256" key="1">
    <source>
        <dbReference type="SAM" id="MobiDB-lite"/>
    </source>
</evidence>
<accession>A0A8D8CIE9</accession>
<feature type="compositionally biased region" description="Basic and acidic residues" evidence="1">
    <location>
        <begin position="1"/>
        <end position="14"/>
    </location>
</feature>
<organism evidence="2">
    <name type="scientific">Culex pipiens</name>
    <name type="common">House mosquito</name>
    <dbReference type="NCBI Taxonomy" id="7175"/>
    <lineage>
        <taxon>Eukaryota</taxon>
        <taxon>Metazoa</taxon>
        <taxon>Ecdysozoa</taxon>
        <taxon>Arthropoda</taxon>
        <taxon>Hexapoda</taxon>
        <taxon>Insecta</taxon>
        <taxon>Pterygota</taxon>
        <taxon>Neoptera</taxon>
        <taxon>Endopterygota</taxon>
        <taxon>Diptera</taxon>
        <taxon>Nematocera</taxon>
        <taxon>Culicoidea</taxon>
        <taxon>Culicidae</taxon>
        <taxon>Culicinae</taxon>
        <taxon>Culicini</taxon>
        <taxon>Culex</taxon>
        <taxon>Culex</taxon>
    </lineage>
</organism>
<protein>
    <submittedName>
        <fullName evidence="2">(northern house mosquito) hypothetical protein</fullName>
    </submittedName>
</protein>
<proteinExistence type="predicted"/>
<dbReference type="EMBL" id="HBUE01125719">
    <property type="protein sequence ID" value="CAG6494660.1"/>
    <property type="molecule type" value="Transcribed_RNA"/>
</dbReference>
<sequence>MPAMLERRRLEQARKKPTSASGATSVQVLSKWNVPGTRPPHNTFRNCHAGRPRHCRCLLYDAPRNRIAVALGTAAGRTRPTLIQQEQVPLIQSIPLNTVSAGNTYISW</sequence>
<dbReference type="AlphaFoldDB" id="A0A8D8CIE9"/>
<name>A0A8D8CIE9_CULPI</name>